<evidence type="ECO:0000313" key="2">
    <source>
        <dbReference type="RefSeq" id="XP_075098797.1"/>
    </source>
</evidence>
<sequence length="265" mass="29603">MSLVMVDEINDDEFGSEIGGVDLVVTNKIGGDWVCDGGVIGGNRGLVSTTSSTPLAAVASFWKDFDLEKERSTLDEQGLRIAENQENSQKNRRKLAESTRDFRKASNEDKLSLFNSLLKGYQEEVDNLTKRAKYGENAFLNIYQKLYEAPDPYPVIASIAFGQVDSCGYWEWHDEVLPDRALVVISNIKAQLDVATVKVSNLSSALDAVKIERVNLKEKVNIMEAINNYQVIKSRDLEEKLRKMKMCFLASCALFVGFVAALLMK</sequence>
<dbReference type="RefSeq" id="XP_075098797.1">
    <property type="nucleotide sequence ID" value="XM_075242696.1"/>
</dbReference>
<evidence type="ECO:0000313" key="1">
    <source>
        <dbReference type="Proteomes" id="UP000790787"/>
    </source>
</evidence>
<keyword evidence="1" id="KW-1185">Reference proteome</keyword>
<reference evidence="2" key="2">
    <citation type="submission" date="2025-08" db="UniProtKB">
        <authorList>
            <consortium name="RefSeq"/>
        </authorList>
    </citation>
    <scope>IDENTIFICATION</scope>
    <source>
        <tissue evidence="2">Leaf</tissue>
    </source>
</reference>
<proteinExistence type="predicted"/>
<organism evidence="1 2">
    <name type="scientific">Nicotiana tabacum</name>
    <name type="common">Common tobacco</name>
    <dbReference type="NCBI Taxonomy" id="4097"/>
    <lineage>
        <taxon>Eukaryota</taxon>
        <taxon>Viridiplantae</taxon>
        <taxon>Streptophyta</taxon>
        <taxon>Embryophyta</taxon>
        <taxon>Tracheophyta</taxon>
        <taxon>Spermatophyta</taxon>
        <taxon>Magnoliopsida</taxon>
        <taxon>eudicotyledons</taxon>
        <taxon>Gunneridae</taxon>
        <taxon>Pentapetalae</taxon>
        <taxon>asterids</taxon>
        <taxon>lamiids</taxon>
        <taxon>Solanales</taxon>
        <taxon>Solanaceae</taxon>
        <taxon>Nicotianoideae</taxon>
        <taxon>Nicotianeae</taxon>
        <taxon>Nicotiana</taxon>
    </lineage>
</organism>
<gene>
    <name evidence="2" type="primary">LOC107800353</name>
</gene>
<accession>A0AC58TNJ7</accession>
<dbReference type="Proteomes" id="UP000790787">
    <property type="component" value="Chromosome 22"/>
</dbReference>
<protein>
    <submittedName>
        <fullName evidence="2">Uncharacterized protein LOC107800353</fullName>
    </submittedName>
</protein>
<name>A0AC58TNJ7_TOBAC</name>
<reference evidence="1" key="1">
    <citation type="journal article" date="2014" name="Nat. Commun.">
        <title>The tobacco genome sequence and its comparison with those of tomato and potato.</title>
        <authorList>
            <person name="Sierro N."/>
            <person name="Battey J.N."/>
            <person name="Ouadi S."/>
            <person name="Bakaher N."/>
            <person name="Bovet L."/>
            <person name="Willig A."/>
            <person name="Goepfert S."/>
            <person name="Peitsch M.C."/>
            <person name="Ivanov N.V."/>
        </authorList>
    </citation>
    <scope>NUCLEOTIDE SEQUENCE [LARGE SCALE GENOMIC DNA]</scope>
</reference>